<accession>A0ABT1MLN7</accession>
<evidence type="ECO:0000313" key="2">
    <source>
        <dbReference type="Proteomes" id="UP001205603"/>
    </source>
</evidence>
<dbReference type="RefSeq" id="WP_255027449.1">
    <property type="nucleotide sequence ID" value="NZ_JANDHW010000007.1"/>
</dbReference>
<evidence type="ECO:0000313" key="1">
    <source>
        <dbReference type="EMBL" id="MCP9612186.1"/>
    </source>
</evidence>
<proteinExistence type="predicted"/>
<dbReference type="Proteomes" id="UP001205603">
    <property type="component" value="Unassembled WGS sequence"/>
</dbReference>
<protein>
    <submittedName>
        <fullName evidence="1">DUF5031 domain-containing protein</fullName>
    </submittedName>
</protein>
<organism evidence="1 2">
    <name type="scientific">Coprobacter tertius</name>
    <dbReference type="NCBI Taxonomy" id="2944915"/>
    <lineage>
        <taxon>Bacteria</taxon>
        <taxon>Pseudomonadati</taxon>
        <taxon>Bacteroidota</taxon>
        <taxon>Bacteroidia</taxon>
        <taxon>Bacteroidales</taxon>
        <taxon>Barnesiellaceae</taxon>
        <taxon>Coprobacter</taxon>
    </lineage>
</organism>
<sequence length="366" mass="41875">MKMIIRLFVTALSFVTLMWILISCAENESIEAIDNVEKVQIPVKMFVKSSSDNLPELNYSMYIFKKSKQENDFIYSGSLLSLQEKNNWLRIPYVEMTENDYRFLFIATPSDNSEITIESIGKKPLVQNETKWNDLVIIPLTEHLSMENYFGVTEMSSKTIMSAGMIEGKLKRIVGQMIFEFVRTGTGIDNPIDIDPRYLSVLDRVFTIEVYYKGITKALSFDAENELVAVEKNENEYVETLIVNQNERFQVSVPQNNIGLNIVEYAKGGVRVNGLFLLPSDKGIKMRLLFKYYDTTPVCGLKNHIHIHDCYLENSIELNLPSLYEKNGISVVSDHFTVNKAGVPGNRIIDIPELSDFGIHTAWKKY</sequence>
<comment type="caution">
    <text evidence="1">The sequence shown here is derived from an EMBL/GenBank/DDBJ whole genome shotgun (WGS) entry which is preliminary data.</text>
</comment>
<dbReference type="EMBL" id="JANDHW010000007">
    <property type="protein sequence ID" value="MCP9612186.1"/>
    <property type="molecule type" value="Genomic_DNA"/>
</dbReference>
<gene>
    <name evidence="1" type="ORF">NMU02_08790</name>
</gene>
<reference evidence="1 2" key="1">
    <citation type="submission" date="2022-07" db="EMBL/GenBank/DDBJ databases">
        <title>Fecal culturing of patients with breast cancer.</title>
        <authorList>
            <person name="Teng N.M.Y."/>
            <person name="Kiu R."/>
            <person name="Evans R."/>
            <person name="Baker D.J."/>
            <person name="Zenner C."/>
            <person name="Robinson S.D."/>
            <person name="Hall L.J."/>
        </authorList>
    </citation>
    <scope>NUCLEOTIDE SEQUENCE [LARGE SCALE GENOMIC DNA]</scope>
    <source>
        <strain evidence="1 2">LH1063</strain>
    </source>
</reference>
<dbReference type="InterPro" id="IPR032212">
    <property type="entry name" value="DUF5031"/>
</dbReference>
<dbReference type="Pfam" id="PF16434">
    <property type="entry name" value="DUF5031"/>
    <property type="match status" value="1"/>
</dbReference>
<keyword evidence="2" id="KW-1185">Reference proteome</keyword>
<name>A0ABT1MLN7_9BACT</name>
<dbReference type="PROSITE" id="PS51257">
    <property type="entry name" value="PROKAR_LIPOPROTEIN"/>
    <property type="match status" value="1"/>
</dbReference>